<dbReference type="Pfam" id="PF07508">
    <property type="entry name" value="Recombinase"/>
    <property type="match status" value="1"/>
</dbReference>
<sequence>MNLINDSDRHMARMMCVMALKSSEDTARRVARQHLSAAQNGIAQGRIAYGWVRKGEHKGQLVPDEADLVVRIYQDFMSGESAYAIAKRFNVEGIKPPEARTWSSNMINKMLRNPRYAGMVAYGGRHRVGGTRVDDGWSLVLFDDDGRPYLGSWEPIITPKLWSQVQFELQRRRQEAGIHLGKARPAPVRKYFLSGILRCSKCDRGLVGHAYKQRKTGKVVRDYICPPTVQGGCGGTAIAASTTDAAIEEAISAFLRKQLRTAADNQESAADAITALQARVDQDLARKSDLIQRWSSGTLHETGLSEEDYFAMLSGLN</sequence>
<dbReference type="InterPro" id="IPR025827">
    <property type="entry name" value="Zn_ribbon_recom_dom"/>
</dbReference>
<comment type="caution">
    <text evidence="2">The sequence shown here is derived from an EMBL/GenBank/DDBJ whole genome shotgun (WGS) entry which is preliminary data.</text>
</comment>
<dbReference type="InterPro" id="IPR011109">
    <property type="entry name" value="DNA_bind_recombinase_dom"/>
</dbReference>
<dbReference type="PROSITE" id="PS51737">
    <property type="entry name" value="RECOMBINASE_DNA_BIND"/>
    <property type="match status" value="1"/>
</dbReference>
<organism evidence="2 3">
    <name type="scientific">Streptomyces ochraceiscleroticus</name>
    <dbReference type="NCBI Taxonomy" id="47761"/>
    <lineage>
        <taxon>Bacteria</taxon>
        <taxon>Bacillati</taxon>
        <taxon>Actinomycetota</taxon>
        <taxon>Actinomycetes</taxon>
        <taxon>Kitasatosporales</taxon>
        <taxon>Streptomycetaceae</taxon>
        <taxon>Streptomyces</taxon>
    </lineage>
</organism>
<evidence type="ECO:0000313" key="3">
    <source>
        <dbReference type="Proteomes" id="UP001596139"/>
    </source>
</evidence>
<evidence type="ECO:0000259" key="1">
    <source>
        <dbReference type="PROSITE" id="PS51737"/>
    </source>
</evidence>
<dbReference type="InterPro" id="IPR050639">
    <property type="entry name" value="SSR_resolvase"/>
</dbReference>
<dbReference type="PANTHER" id="PTHR30461:SF23">
    <property type="entry name" value="DNA RECOMBINASE-RELATED"/>
    <property type="match status" value="1"/>
</dbReference>
<dbReference type="Gene3D" id="3.90.1750.20">
    <property type="entry name" value="Putative Large Serine Recombinase, Chain B, Domain 2"/>
    <property type="match status" value="1"/>
</dbReference>
<dbReference type="PANTHER" id="PTHR30461">
    <property type="entry name" value="DNA-INVERTASE FROM LAMBDOID PROPHAGE"/>
    <property type="match status" value="1"/>
</dbReference>
<dbReference type="RefSeq" id="WP_031052156.1">
    <property type="nucleotide sequence ID" value="NZ_JBHSPX010000004.1"/>
</dbReference>
<dbReference type="EMBL" id="JBHSPX010000004">
    <property type="protein sequence ID" value="MFC6064116.1"/>
    <property type="molecule type" value="Genomic_DNA"/>
</dbReference>
<gene>
    <name evidence="2" type="ORF">ACFP4F_16390</name>
</gene>
<dbReference type="Proteomes" id="UP001596139">
    <property type="component" value="Unassembled WGS sequence"/>
</dbReference>
<reference evidence="3" key="1">
    <citation type="journal article" date="2019" name="Int. J. Syst. Evol. Microbiol.">
        <title>The Global Catalogue of Microorganisms (GCM) 10K type strain sequencing project: providing services to taxonomists for standard genome sequencing and annotation.</title>
        <authorList>
            <consortium name="The Broad Institute Genomics Platform"/>
            <consortium name="The Broad Institute Genome Sequencing Center for Infectious Disease"/>
            <person name="Wu L."/>
            <person name="Ma J."/>
        </authorList>
    </citation>
    <scope>NUCLEOTIDE SEQUENCE [LARGE SCALE GENOMIC DNA]</scope>
    <source>
        <strain evidence="3">CGMCC 1.15180</strain>
    </source>
</reference>
<evidence type="ECO:0000313" key="2">
    <source>
        <dbReference type="EMBL" id="MFC6064116.1"/>
    </source>
</evidence>
<accession>A0ABW1MJZ5</accession>
<dbReference type="InterPro" id="IPR038109">
    <property type="entry name" value="DNA_bind_recomb_sf"/>
</dbReference>
<protein>
    <submittedName>
        <fullName evidence="2">Recombinase family protein</fullName>
    </submittedName>
</protein>
<name>A0ABW1MJZ5_9ACTN</name>
<dbReference type="Pfam" id="PF13408">
    <property type="entry name" value="Zn_ribbon_recom"/>
    <property type="match status" value="1"/>
</dbReference>
<feature type="domain" description="Recombinase" evidence="1">
    <location>
        <begin position="48"/>
        <end position="175"/>
    </location>
</feature>
<proteinExistence type="predicted"/>
<keyword evidence="3" id="KW-1185">Reference proteome</keyword>